<evidence type="ECO:0000313" key="4">
    <source>
        <dbReference type="Proteomes" id="UP000696294"/>
    </source>
</evidence>
<comment type="caution">
    <text evidence="3">The sequence shown here is derived from an EMBL/GenBank/DDBJ whole genome shotgun (WGS) entry which is preliminary data.</text>
</comment>
<keyword evidence="2" id="KW-0472">Membrane</keyword>
<protein>
    <submittedName>
        <fullName evidence="3">Uncharacterized protein</fullName>
    </submittedName>
</protein>
<dbReference type="RefSeq" id="WP_168017606.1">
    <property type="nucleotide sequence ID" value="NZ_JAATEP010000044.1"/>
</dbReference>
<keyword evidence="4" id="KW-1185">Reference proteome</keyword>
<feature type="compositionally biased region" description="Basic and acidic residues" evidence="1">
    <location>
        <begin position="222"/>
        <end position="231"/>
    </location>
</feature>
<accession>A0ABX1BE73</accession>
<evidence type="ECO:0000256" key="2">
    <source>
        <dbReference type="SAM" id="Phobius"/>
    </source>
</evidence>
<organism evidence="3 4">
    <name type="scientific">Nonomuraea composti</name>
    <dbReference type="NCBI Taxonomy" id="2720023"/>
    <lineage>
        <taxon>Bacteria</taxon>
        <taxon>Bacillati</taxon>
        <taxon>Actinomycetota</taxon>
        <taxon>Actinomycetes</taxon>
        <taxon>Streptosporangiales</taxon>
        <taxon>Streptosporangiaceae</taxon>
        <taxon>Nonomuraea</taxon>
    </lineage>
</organism>
<reference evidence="3 4" key="1">
    <citation type="submission" date="2020-03" db="EMBL/GenBank/DDBJ databases">
        <title>WGS of actinomycetes isolated from Thailand.</title>
        <authorList>
            <person name="Thawai C."/>
        </authorList>
    </citation>
    <scope>NUCLEOTIDE SEQUENCE [LARGE SCALE GENOMIC DNA]</scope>
    <source>
        <strain evidence="3 4">FMUSA5-5</strain>
    </source>
</reference>
<gene>
    <name evidence="3" type="ORF">HCN51_42140</name>
</gene>
<keyword evidence="2" id="KW-1133">Transmembrane helix</keyword>
<proteinExistence type="predicted"/>
<feature type="transmembrane region" description="Helical" evidence="2">
    <location>
        <begin position="119"/>
        <end position="139"/>
    </location>
</feature>
<feature type="region of interest" description="Disordered" evidence="1">
    <location>
        <begin position="217"/>
        <end position="239"/>
    </location>
</feature>
<evidence type="ECO:0000313" key="3">
    <source>
        <dbReference type="EMBL" id="NJP95966.1"/>
    </source>
</evidence>
<dbReference type="EMBL" id="JAATEP010000044">
    <property type="protein sequence ID" value="NJP95966.1"/>
    <property type="molecule type" value="Genomic_DNA"/>
</dbReference>
<dbReference type="Proteomes" id="UP000696294">
    <property type="component" value="Unassembled WGS sequence"/>
</dbReference>
<name>A0ABX1BE73_9ACTN</name>
<evidence type="ECO:0000256" key="1">
    <source>
        <dbReference type="SAM" id="MobiDB-lite"/>
    </source>
</evidence>
<keyword evidence="2" id="KW-0812">Transmembrane</keyword>
<sequence length="239" mass="25847">MVYFPALQQAAAWNSFKEAARWEKRLVPTVVMLSTAVANVPGMGDAKANWNALAKALEVEYPGLLGNAVFLSRADWIADDRQAFLNAAAVFGGDLQKLSGLCYTMEGQVDQIRDAYARYWYEIGALASIVLSYLAATLLMRATPYLRAQGEIALARLVAFTNFVLANQTKILATFLAAVAVTMADTGTALPKIFNLTPTGGARIDFQRAVISMDPPSQWVAPKREKPEHAKNTGSAASA</sequence>